<comment type="caution">
    <text evidence="1">The sequence shown here is derived from an EMBL/GenBank/DDBJ whole genome shotgun (WGS) entry which is preliminary data.</text>
</comment>
<dbReference type="Gene3D" id="1.10.3210.10">
    <property type="entry name" value="Hypothetical protein af1432"/>
    <property type="match status" value="1"/>
</dbReference>
<evidence type="ECO:0000313" key="1">
    <source>
        <dbReference type="EMBL" id="MFE8701188.1"/>
    </source>
</evidence>
<dbReference type="SUPFAM" id="SSF109604">
    <property type="entry name" value="HD-domain/PDEase-like"/>
    <property type="match status" value="1"/>
</dbReference>
<dbReference type="EMBL" id="JBIACK010000004">
    <property type="protein sequence ID" value="MFE8701188.1"/>
    <property type="molecule type" value="Genomic_DNA"/>
</dbReference>
<accession>A0ABW6KAE9</accession>
<evidence type="ECO:0000313" key="2">
    <source>
        <dbReference type="Proteomes" id="UP001601059"/>
    </source>
</evidence>
<dbReference type="RefSeq" id="WP_389361085.1">
    <property type="nucleotide sequence ID" value="NZ_JBIACK010000004.1"/>
</dbReference>
<proteinExistence type="predicted"/>
<gene>
    <name evidence="1" type="ORF">ACFYKX_11335</name>
</gene>
<dbReference type="Proteomes" id="UP001601059">
    <property type="component" value="Unassembled WGS sequence"/>
</dbReference>
<evidence type="ECO:0008006" key="3">
    <source>
        <dbReference type="Google" id="ProtNLM"/>
    </source>
</evidence>
<name>A0ABW6KAE9_9BACI</name>
<protein>
    <recommendedName>
        <fullName evidence="3">Phosphohydrolase</fullName>
    </recommendedName>
</protein>
<reference evidence="1 2" key="1">
    <citation type="submission" date="2024-08" db="EMBL/GenBank/DDBJ databases">
        <title>Two novel Cytobacillus novel species.</title>
        <authorList>
            <person name="Liu G."/>
        </authorList>
    </citation>
    <scope>NUCLEOTIDE SEQUENCE [LARGE SCALE GENOMIC DNA]</scope>
    <source>
        <strain evidence="1 2">FJAT-54145</strain>
    </source>
</reference>
<organism evidence="1 2">
    <name type="scientific">Cytobacillus spartinae</name>
    <dbReference type="NCBI Taxonomy" id="3299023"/>
    <lineage>
        <taxon>Bacteria</taxon>
        <taxon>Bacillati</taxon>
        <taxon>Bacillota</taxon>
        <taxon>Bacilli</taxon>
        <taxon>Bacillales</taxon>
        <taxon>Bacillaceae</taxon>
        <taxon>Cytobacillus</taxon>
    </lineage>
</organism>
<sequence length="191" mass="22368">MTQTLYRSPLDYMATVSGKQIYPLNARPEEVDVQDMIHATSLLCRYGGHTKFFYSVAHHSLLVARYLKEKGASALVQFYGLWHDGTEAYFVDLPRPVKRHMKKYRTHENNLHPIIWEALGVRPPTKEEWALVKEADNAVLYYEAKFVQPKAVWWREEHVDLGYKIQEELPSVIRRQFEIAHSNLLRELEGV</sequence>
<keyword evidence="2" id="KW-1185">Reference proteome</keyword>